<keyword evidence="8" id="KW-1185">Reference proteome</keyword>
<dbReference type="EC" id="3.5.1.88" evidence="6"/>
<evidence type="ECO:0000256" key="6">
    <source>
        <dbReference type="HAMAP-Rule" id="MF_00163"/>
    </source>
</evidence>
<dbReference type="PIRSF" id="PIRSF004749">
    <property type="entry name" value="Pep_def"/>
    <property type="match status" value="1"/>
</dbReference>
<comment type="similarity">
    <text evidence="1 6">Belongs to the polypeptide deformylase family.</text>
</comment>
<evidence type="ECO:0000313" key="7">
    <source>
        <dbReference type="EMBL" id="MBP2190734.1"/>
    </source>
</evidence>
<comment type="cofactor">
    <cofactor evidence="6">
        <name>Fe(2+)</name>
        <dbReference type="ChEBI" id="CHEBI:29033"/>
    </cofactor>
    <text evidence="6">Binds 1 Fe(2+) ion.</text>
</comment>
<sequence>MTIQPVRLFGDPILRARAAEVTEFDRELRQLVEDLTDTMYDDGGVGMAAPQIGVGLRVFVYDTGDAQGHVVNPVYTVEGDEEQVGPEGCLSIPGVRYDVRRALRVRVSGVDMKGKPVEFDATDLLSRCVQHENDHLDGVLFIDRLDPADRKEAMRTIRESDWFTAGITVRASRGAGEAAKPSPFGRGR</sequence>
<organism evidence="7 8">
    <name type="scientific">Nocardia goodfellowii</name>
    <dbReference type="NCBI Taxonomy" id="882446"/>
    <lineage>
        <taxon>Bacteria</taxon>
        <taxon>Bacillati</taxon>
        <taxon>Actinomycetota</taxon>
        <taxon>Actinomycetes</taxon>
        <taxon>Mycobacteriales</taxon>
        <taxon>Nocardiaceae</taxon>
        <taxon>Nocardia</taxon>
    </lineage>
</organism>
<comment type="function">
    <text evidence="6">Removes the formyl group from the N-terminal Met of newly synthesized proteins. Requires at least a dipeptide for an efficient rate of reaction. N-terminal L-methionine is a prerequisite for activity but the enzyme has broad specificity at other positions.</text>
</comment>
<evidence type="ECO:0000313" key="8">
    <source>
        <dbReference type="Proteomes" id="UP001519325"/>
    </source>
</evidence>
<dbReference type="InterPro" id="IPR023635">
    <property type="entry name" value="Peptide_deformylase"/>
</dbReference>
<keyword evidence="5 6" id="KW-0408">Iron</keyword>
<dbReference type="GO" id="GO:0042586">
    <property type="term" value="F:peptide deformylase activity"/>
    <property type="evidence" value="ECO:0007669"/>
    <property type="project" value="UniProtKB-EC"/>
</dbReference>
<dbReference type="CDD" id="cd00487">
    <property type="entry name" value="Pep_deformylase"/>
    <property type="match status" value="1"/>
</dbReference>
<feature type="active site" evidence="6">
    <location>
        <position position="132"/>
    </location>
</feature>
<keyword evidence="3 6" id="KW-0378">Hydrolase</keyword>
<feature type="binding site" evidence="6">
    <location>
        <position position="131"/>
    </location>
    <ligand>
        <name>Fe cation</name>
        <dbReference type="ChEBI" id="CHEBI:24875"/>
    </ligand>
</feature>
<dbReference type="NCBIfam" id="TIGR00079">
    <property type="entry name" value="pept_deformyl"/>
    <property type="match status" value="1"/>
</dbReference>
<dbReference type="EMBL" id="JAGGMR010000001">
    <property type="protein sequence ID" value="MBP2190734.1"/>
    <property type="molecule type" value="Genomic_DNA"/>
</dbReference>
<evidence type="ECO:0000256" key="4">
    <source>
        <dbReference type="ARBA" id="ARBA00022917"/>
    </source>
</evidence>
<evidence type="ECO:0000256" key="5">
    <source>
        <dbReference type="ARBA" id="ARBA00023004"/>
    </source>
</evidence>
<name>A0ABS4QI41_9NOCA</name>
<comment type="catalytic activity">
    <reaction evidence="6">
        <text>N-terminal N-formyl-L-methionyl-[peptide] + H2O = N-terminal L-methionyl-[peptide] + formate</text>
        <dbReference type="Rhea" id="RHEA:24420"/>
        <dbReference type="Rhea" id="RHEA-COMP:10639"/>
        <dbReference type="Rhea" id="RHEA-COMP:10640"/>
        <dbReference type="ChEBI" id="CHEBI:15377"/>
        <dbReference type="ChEBI" id="CHEBI:15740"/>
        <dbReference type="ChEBI" id="CHEBI:49298"/>
        <dbReference type="ChEBI" id="CHEBI:64731"/>
        <dbReference type="EC" id="3.5.1.88"/>
    </reaction>
</comment>
<evidence type="ECO:0000256" key="1">
    <source>
        <dbReference type="ARBA" id="ARBA00010759"/>
    </source>
</evidence>
<dbReference type="SUPFAM" id="SSF56420">
    <property type="entry name" value="Peptide deformylase"/>
    <property type="match status" value="1"/>
</dbReference>
<comment type="caution">
    <text evidence="7">The sequence shown here is derived from an EMBL/GenBank/DDBJ whole genome shotgun (WGS) entry which is preliminary data.</text>
</comment>
<dbReference type="NCBIfam" id="NF001159">
    <property type="entry name" value="PRK00150.1-3"/>
    <property type="match status" value="1"/>
</dbReference>
<keyword evidence="4 6" id="KW-0648">Protein biosynthesis</keyword>
<proteinExistence type="inferred from homology"/>
<evidence type="ECO:0000256" key="2">
    <source>
        <dbReference type="ARBA" id="ARBA00022723"/>
    </source>
</evidence>
<keyword evidence="2 6" id="KW-0479">Metal-binding</keyword>
<dbReference type="Pfam" id="PF01327">
    <property type="entry name" value="Pep_deformylase"/>
    <property type="match status" value="1"/>
</dbReference>
<dbReference type="Proteomes" id="UP001519325">
    <property type="component" value="Unassembled WGS sequence"/>
</dbReference>
<dbReference type="Gene3D" id="3.90.45.10">
    <property type="entry name" value="Peptide deformylase"/>
    <property type="match status" value="1"/>
</dbReference>
<feature type="binding site" evidence="6">
    <location>
        <position position="135"/>
    </location>
    <ligand>
        <name>Fe cation</name>
        <dbReference type="ChEBI" id="CHEBI:24875"/>
    </ligand>
</feature>
<gene>
    <name evidence="6" type="primary">def</name>
    <name evidence="7" type="ORF">BJ987_003635</name>
</gene>
<dbReference type="HAMAP" id="MF_00163">
    <property type="entry name" value="Pep_deformylase"/>
    <property type="match status" value="1"/>
</dbReference>
<dbReference type="PANTHER" id="PTHR10458">
    <property type="entry name" value="PEPTIDE DEFORMYLASE"/>
    <property type="match status" value="1"/>
</dbReference>
<protein>
    <recommendedName>
        <fullName evidence="6">Peptide deformylase</fullName>
        <shortName evidence="6">PDF</shortName>
        <ecNumber evidence="6">3.5.1.88</ecNumber>
    </recommendedName>
    <alternativeName>
        <fullName evidence="6">Polypeptide deformylase</fullName>
    </alternativeName>
</protein>
<feature type="binding site" evidence="6">
    <location>
        <position position="89"/>
    </location>
    <ligand>
        <name>Fe cation</name>
        <dbReference type="ChEBI" id="CHEBI:24875"/>
    </ligand>
</feature>
<dbReference type="InterPro" id="IPR036821">
    <property type="entry name" value="Peptide_deformylase_sf"/>
</dbReference>
<dbReference type="PRINTS" id="PR01576">
    <property type="entry name" value="PDEFORMYLASE"/>
</dbReference>
<dbReference type="PANTHER" id="PTHR10458:SF2">
    <property type="entry name" value="PEPTIDE DEFORMYLASE, MITOCHONDRIAL"/>
    <property type="match status" value="1"/>
</dbReference>
<dbReference type="RefSeq" id="WP_209891282.1">
    <property type="nucleotide sequence ID" value="NZ_JAGGMR010000001.1"/>
</dbReference>
<reference evidence="7 8" key="1">
    <citation type="submission" date="2021-03" db="EMBL/GenBank/DDBJ databases">
        <title>Sequencing the genomes of 1000 actinobacteria strains.</title>
        <authorList>
            <person name="Klenk H.-P."/>
        </authorList>
    </citation>
    <scope>NUCLEOTIDE SEQUENCE [LARGE SCALE GENOMIC DNA]</scope>
    <source>
        <strain evidence="7 8">DSM 45516</strain>
    </source>
</reference>
<evidence type="ECO:0000256" key="3">
    <source>
        <dbReference type="ARBA" id="ARBA00022801"/>
    </source>
</evidence>
<accession>A0ABS4QI41</accession>